<feature type="transmembrane region" description="Helical" evidence="7">
    <location>
        <begin position="156"/>
        <end position="177"/>
    </location>
</feature>
<dbReference type="InterPro" id="IPR052337">
    <property type="entry name" value="SAT4-like"/>
</dbReference>
<dbReference type="PANTHER" id="PTHR33048:SF47">
    <property type="entry name" value="INTEGRAL MEMBRANE PROTEIN-RELATED"/>
    <property type="match status" value="1"/>
</dbReference>
<evidence type="ECO:0000256" key="5">
    <source>
        <dbReference type="ARBA" id="ARBA00038359"/>
    </source>
</evidence>
<evidence type="ECO:0000313" key="9">
    <source>
        <dbReference type="EMBL" id="KXG47787.1"/>
    </source>
</evidence>
<dbReference type="STRING" id="5078.A0A135LFN0"/>
<dbReference type="EMBL" id="LHQR01000065">
    <property type="protein sequence ID" value="KXG47787.1"/>
    <property type="molecule type" value="Genomic_DNA"/>
</dbReference>
<evidence type="ECO:0000256" key="7">
    <source>
        <dbReference type="SAM" id="Phobius"/>
    </source>
</evidence>
<dbReference type="GeneID" id="63704670"/>
<feature type="transmembrane region" description="Helical" evidence="7">
    <location>
        <begin position="6"/>
        <end position="27"/>
    </location>
</feature>
<organism evidence="9 10">
    <name type="scientific">Penicillium patulum</name>
    <name type="common">Penicillium griseofulvum</name>
    <dbReference type="NCBI Taxonomy" id="5078"/>
    <lineage>
        <taxon>Eukaryota</taxon>
        <taxon>Fungi</taxon>
        <taxon>Dikarya</taxon>
        <taxon>Ascomycota</taxon>
        <taxon>Pezizomycotina</taxon>
        <taxon>Eurotiomycetes</taxon>
        <taxon>Eurotiomycetidae</taxon>
        <taxon>Eurotiales</taxon>
        <taxon>Aspergillaceae</taxon>
        <taxon>Penicillium</taxon>
    </lineage>
</organism>
<accession>A0A135LFN0</accession>
<feature type="region of interest" description="Disordered" evidence="6">
    <location>
        <begin position="275"/>
        <end position="307"/>
    </location>
</feature>
<comment type="caution">
    <text evidence="9">The sequence shown here is derived from an EMBL/GenBank/DDBJ whole genome shotgun (WGS) entry which is preliminary data.</text>
</comment>
<dbReference type="GO" id="GO:0016020">
    <property type="term" value="C:membrane"/>
    <property type="evidence" value="ECO:0007669"/>
    <property type="project" value="UniProtKB-SubCell"/>
</dbReference>
<gene>
    <name evidence="9" type="ORF">PGRI_016570</name>
</gene>
<feature type="transmembrane region" description="Helical" evidence="7">
    <location>
        <begin position="74"/>
        <end position="101"/>
    </location>
</feature>
<dbReference type="Pfam" id="PF20684">
    <property type="entry name" value="Fung_rhodopsin"/>
    <property type="match status" value="1"/>
</dbReference>
<dbReference type="AlphaFoldDB" id="A0A135LFN0"/>
<dbReference type="OMA" id="RVIEFNH"/>
<feature type="transmembrane region" description="Helical" evidence="7">
    <location>
        <begin position="122"/>
        <end position="144"/>
    </location>
</feature>
<evidence type="ECO:0000256" key="4">
    <source>
        <dbReference type="ARBA" id="ARBA00023136"/>
    </source>
</evidence>
<keyword evidence="10" id="KW-1185">Reference proteome</keyword>
<dbReference type="InterPro" id="IPR049326">
    <property type="entry name" value="Rhodopsin_dom_fungi"/>
</dbReference>
<dbReference type="Proteomes" id="UP000070168">
    <property type="component" value="Unassembled WGS sequence"/>
</dbReference>
<evidence type="ECO:0000256" key="6">
    <source>
        <dbReference type="SAM" id="MobiDB-lite"/>
    </source>
</evidence>
<dbReference type="OrthoDB" id="10017208at2759"/>
<comment type="subcellular location">
    <subcellularLocation>
        <location evidence="1">Membrane</location>
        <topology evidence="1">Multi-pass membrane protein</topology>
    </subcellularLocation>
</comment>
<sequence>MGVGLIISYCVTAFVVDTAFNGVGLPVKSLPKDERTRIQFGSWMIQKFWAPSMAFVKISIVVFIKRLFGSIRAYIVVSYCLIAFIATWALAALLTNTFQCIPVQYYYDKDLKGHCMSGQVQFFQTMGSIALIEDVIILCMPIPVFWKLQINTRQKIALMLVFSLGGLVCIFSLMRLIEFRQFQLTDLAASSAKESIWTCLELNVAIICGCLPFLNPLVQGVRSKVRSNASKYHSQRSTGSNLQLHTRGNKGDFRELGSDCGASANSHSHNAMVTASSSDMENNRLNTNGHSDTWVHREDPVNFMGRK</sequence>
<feature type="transmembrane region" description="Helical" evidence="7">
    <location>
        <begin position="48"/>
        <end position="68"/>
    </location>
</feature>
<feature type="domain" description="Rhodopsin" evidence="8">
    <location>
        <begin position="3"/>
        <end position="219"/>
    </location>
</feature>
<evidence type="ECO:0000313" key="10">
    <source>
        <dbReference type="Proteomes" id="UP000070168"/>
    </source>
</evidence>
<keyword evidence="3 7" id="KW-1133">Transmembrane helix</keyword>
<dbReference type="RefSeq" id="XP_040646323.1">
    <property type="nucleotide sequence ID" value="XM_040789370.1"/>
</dbReference>
<evidence type="ECO:0000256" key="1">
    <source>
        <dbReference type="ARBA" id="ARBA00004141"/>
    </source>
</evidence>
<name>A0A135LFN0_PENPA</name>
<evidence type="ECO:0000256" key="3">
    <source>
        <dbReference type="ARBA" id="ARBA00022989"/>
    </source>
</evidence>
<proteinExistence type="inferred from homology"/>
<dbReference type="PANTHER" id="PTHR33048">
    <property type="entry name" value="PTH11-LIKE INTEGRAL MEMBRANE PROTEIN (AFU_ORTHOLOGUE AFUA_5G11245)"/>
    <property type="match status" value="1"/>
</dbReference>
<protein>
    <recommendedName>
        <fullName evidence="8">Rhodopsin domain-containing protein</fullName>
    </recommendedName>
</protein>
<reference evidence="9 10" key="1">
    <citation type="journal article" date="2016" name="BMC Genomics">
        <title>Genome sequencing and secondary metabolism of the postharvest pathogen Penicillium griseofulvum.</title>
        <authorList>
            <person name="Banani H."/>
            <person name="Marcet-Houben M."/>
            <person name="Ballester A.R."/>
            <person name="Abbruscato P."/>
            <person name="Gonzalez-Candelas L."/>
            <person name="Gabaldon T."/>
            <person name="Spadaro D."/>
        </authorList>
    </citation>
    <scope>NUCLEOTIDE SEQUENCE [LARGE SCALE GENOMIC DNA]</scope>
    <source>
        <strain evidence="9 10">PG3</strain>
    </source>
</reference>
<evidence type="ECO:0000256" key="2">
    <source>
        <dbReference type="ARBA" id="ARBA00022692"/>
    </source>
</evidence>
<feature type="compositionally biased region" description="Polar residues" evidence="6">
    <location>
        <begin position="275"/>
        <end position="291"/>
    </location>
</feature>
<keyword evidence="4 7" id="KW-0472">Membrane</keyword>
<comment type="similarity">
    <text evidence="5">Belongs to the SAT4 family.</text>
</comment>
<keyword evidence="2 7" id="KW-0812">Transmembrane</keyword>
<evidence type="ECO:0000259" key="8">
    <source>
        <dbReference type="Pfam" id="PF20684"/>
    </source>
</evidence>